<dbReference type="OrthoDB" id="5741693at2"/>
<reference evidence="1 2" key="1">
    <citation type="submission" date="2018-08" db="EMBL/GenBank/DDBJ databases">
        <title>Thalassotalea euphylliae genome.</title>
        <authorList>
            <person name="Summers S."/>
            <person name="Rice S.A."/>
            <person name="Freckelton M.L."/>
            <person name="Nedved B.T."/>
            <person name="Hadfield M.G."/>
        </authorList>
    </citation>
    <scope>NUCLEOTIDE SEQUENCE [LARGE SCALE GENOMIC DNA]</scope>
    <source>
        <strain evidence="1 2">H2</strain>
    </source>
</reference>
<dbReference type="Gene3D" id="3.30.160.170">
    <property type="entry name" value="FlaG-like"/>
    <property type="match status" value="1"/>
</dbReference>
<sequence length="163" mass="17726">MRSSHLVIGAVMESSISITRPVLDNGLSRTNDTAQREVTQRDLGNEIAAAEGQVKTNQVVAAEDIVTADVSDNGLDNSSREVEEAELSEALETVSSFIEPQIRNVNFTQDDSSGQTVIKVVDAQSQELIKQFPSDEILELAERIKGLQDEIADKTGILIDDKV</sequence>
<dbReference type="Proteomes" id="UP000256999">
    <property type="component" value="Unassembled WGS sequence"/>
</dbReference>
<dbReference type="InterPro" id="IPR035924">
    <property type="entry name" value="FlaG-like_sf"/>
</dbReference>
<gene>
    <name evidence="1" type="ORF">DXX92_05210</name>
</gene>
<dbReference type="EMBL" id="QUOV01000001">
    <property type="protein sequence ID" value="REL34803.1"/>
    <property type="molecule type" value="Genomic_DNA"/>
</dbReference>
<dbReference type="PANTHER" id="PTHR37166">
    <property type="entry name" value="PROTEIN FLAG"/>
    <property type="match status" value="1"/>
</dbReference>
<accession>A0A3E0UE06</accession>
<organism evidence="1 2">
    <name type="scientific">Thalassotalea euphylliae</name>
    <dbReference type="NCBI Taxonomy" id="1655234"/>
    <lineage>
        <taxon>Bacteria</taxon>
        <taxon>Pseudomonadati</taxon>
        <taxon>Pseudomonadota</taxon>
        <taxon>Gammaproteobacteria</taxon>
        <taxon>Alteromonadales</taxon>
        <taxon>Colwelliaceae</taxon>
        <taxon>Thalassotalea</taxon>
    </lineage>
</organism>
<evidence type="ECO:0008006" key="3">
    <source>
        <dbReference type="Google" id="ProtNLM"/>
    </source>
</evidence>
<comment type="caution">
    <text evidence="1">The sequence shown here is derived from an EMBL/GenBank/DDBJ whole genome shotgun (WGS) entry which is preliminary data.</text>
</comment>
<dbReference type="PANTHER" id="PTHR37166:SF1">
    <property type="entry name" value="PROTEIN FLAG"/>
    <property type="match status" value="1"/>
</dbReference>
<evidence type="ECO:0000313" key="1">
    <source>
        <dbReference type="EMBL" id="REL34803.1"/>
    </source>
</evidence>
<protein>
    <recommendedName>
        <fullName evidence="3">Flagellar biosynthesis protein FlaG</fullName>
    </recommendedName>
</protein>
<dbReference type="SUPFAM" id="SSF160214">
    <property type="entry name" value="FlaG-like"/>
    <property type="match status" value="1"/>
</dbReference>
<proteinExistence type="predicted"/>
<name>A0A3E0UE06_9GAMM</name>
<dbReference type="InterPro" id="IPR005186">
    <property type="entry name" value="FlaG"/>
</dbReference>
<evidence type="ECO:0000313" key="2">
    <source>
        <dbReference type="Proteomes" id="UP000256999"/>
    </source>
</evidence>
<dbReference type="Pfam" id="PF03646">
    <property type="entry name" value="FlaG"/>
    <property type="match status" value="1"/>
</dbReference>
<dbReference type="AlphaFoldDB" id="A0A3E0UE06"/>